<feature type="domain" description="Acb2/Tad1 hairpin" evidence="2">
    <location>
        <begin position="40"/>
        <end position="91"/>
    </location>
</feature>
<dbReference type="InterPro" id="IPR056098">
    <property type="entry name" value="Acb2/Tad1_hairpin"/>
</dbReference>
<sequence>MSDDREIHDAPKDPDHFTREECRKVVQLVKAPTGVTPPQPRSAEEQDLALISQHGDDFQRYTIELAQRYGAARELSIAQTKIDEAVMWLLKYLANREGA</sequence>
<proteinExistence type="predicted"/>
<organism evidence="3">
    <name type="scientific">marine sediment metagenome</name>
    <dbReference type="NCBI Taxonomy" id="412755"/>
    <lineage>
        <taxon>unclassified sequences</taxon>
        <taxon>metagenomes</taxon>
        <taxon>ecological metagenomes</taxon>
    </lineage>
</organism>
<evidence type="ECO:0000256" key="1">
    <source>
        <dbReference type="ARBA" id="ARBA00022741"/>
    </source>
</evidence>
<dbReference type="Pfam" id="PF24729">
    <property type="entry name" value="Acb2_Tad1_hairpin"/>
    <property type="match status" value="1"/>
</dbReference>
<evidence type="ECO:0000313" key="3">
    <source>
        <dbReference type="EMBL" id="KKN27019.1"/>
    </source>
</evidence>
<gene>
    <name evidence="3" type="ORF">LCGC14_0869000</name>
</gene>
<dbReference type="GO" id="GO:0000166">
    <property type="term" value="F:nucleotide binding"/>
    <property type="evidence" value="ECO:0007669"/>
    <property type="project" value="UniProtKB-KW"/>
</dbReference>
<evidence type="ECO:0000259" key="2">
    <source>
        <dbReference type="Pfam" id="PF24729"/>
    </source>
</evidence>
<keyword evidence="1" id="KW-0547">Nucleotide-binding</keyword>
<dbReference type="EMBL" id="LAZR01002675">
    <property type="protein sequence ID" value="KKN27019.1"/>
    <property type="molecule type" value="Genomic_DNA"/>
</dbReference>
<dbReference type="AlphaFoldDB" id="A0A0F9PA35"/>
<name>A0A0F9PA35_9ZZZZ</name>
<accession>A0A0F9PA35</accession>
<comment type="caution">
    <text evidence="3">The sequence shown here is derived from an EMBL/GenBank/DDBJ whole genome shotgun (WGS) entry which is preliminary data.</text>
</comment>
<reference evidence="3" key="1">
    <citation type="journal article" date="2015" name="Nature">
        <title>Complex archaea that bridge the gap between prokaryotes and eukaryotes.</title>
        <authorList>
            <person name="Spang A."/>
            <person name="Saw J.H."/>
            <person name="Jorgensen S.L."/>
            <person name="Zaremba-Niedzwiedzka K."/>
            <person name="Martijn J."/>
            <person name="Lind A.E."/>
            <person name="van Eijk R."/>
            <person name="Schleper C."/>
            <person name="Guy L."/>
            <person name="Ettema T.J."/>
        </authorList>
    </citation>
    <scope>NUCLEOTIDE SEQUENCE</scope>
</reference>
<protein>
    <recommendedName>
        <fullName evidence="2">Acb2/Tad1 hairpin domain-containing protein</fullName>
    </recommendedName>
</protein>